<evidence type="ECO:0000259" key="1">
    <source>
        <dbReference type="Pfam" id="PF01966"/>
    </source>
</evidence>
<feature type="domain" description="HD" evidence="1">
    <location>
        <begin position="102"/>
        <end position="178"/>
    </location>
</feature>
<evidence type="ECO:0000313" key="3">
    <source>
        <dbReference type="Proteomes" id="UP000605897"/>
    </source>
</evidence>
<dbReference type="CDD" id="cd00077">
    <property type="entry name" value="HDc"/>
    <property type="match status" value="1"/>
</dbReference>
<keyword evidence="3" id="KW-1185">Reference proteome</keyword>
<dbReference type="InterPro" id="IPR003607">
    <property type="entry name" value="HD/PDEase_dom"/>
</dbReference>
<sequence length="299" mass="32514">MPGTLEKIAHRRRGEQEIRRLEALLRLEQPQFAPGVVHEWVAREFARFDDAPVRAYIPILVERAVRARLRATPVVPYWPAVELVDWARGTAEILLAGELPRRWQHTRGVAGRASEVSVVLPPGERAVLVAAAWLHDIGYASPVSATGLHSLDGARFLARLGVPSRVCALVAHHSGAAAVASLRGLAGQLAEFPDERGPVRDALWYCDMSTSPWGEPVSFEQRMAEIQSRRGPEDPVVRALAINRGERAAAVERTAELLRRTGRCPASVTRSDARSSTSPCCCPGGCSGGSSAVRRHGAR</sequence>
<gene>
    <name evidence="2" type="ORF">GCM10017786_07040</name>
</gene>
<dbReference type="NCBIfam" id="NF046112">
    <property type="entry name" value="MSMEG_6209_Nter"/>
    <property type="match status" value="1"/>
</dbReference>
<organism evidence="2 3">
    <name type="scientific">Amycolatopsis deserti</name>
    <dbReference type="NCBI Taxonomy" id="185696"/>
    <lineage>
        <taxon>Bacteria</taxon>
        <taxon>Bacillati</taxon>
        <taxon>Actinomycetota</taxon>
        <taxon>Actinomycetes</taxon>
        <taxon>Pseudonocardiales</taxon>
        <taxon>Pseudonocardiaceae</taxon>
        <taxon>Amycolatopsis</taxon>
    </lineage>
</organism>
<dbReference type="InterPro" id="IPR006674">
    <property type="entry name" value="HD_domain"/>
</dbReference>
<dbReference type="SUPFAM" id="SSF109604">
    <property type="entry name" value="HD-domain/PDEase-like"/>
    <property type="match status" value="1"/>
</dbReference>
<dbReference type="Proteomes" id="UP000605897">
    <property type="component" value="Unassembled WGS sequence"/>
</dbReference>
<proteinExistence type="predicted"/>
<reference evidence="3" key="1">
    <citation type="journal article" date="2019" name="Int. J. Syst. Evol. Microbiol.">
        <title>The Global Catalogue of Microorganisms (GCM) 10K type strain sequencing project: providing services to taxonomists for standard genome sequencing and annotation.</title>
        <authorList>
            <consortium name="The Broad Institute Genomics Platform"/>
            <consortium name="The Broad Institute Genome Sequencing Center for Infectious Disease"/>
            <person name="Wu L."/>
            <person name="Ma J."/>
        </authorList>
    </citation>
    <scope>NUCLEOTIDE SEQUENCE [LARGE SCALE GENOMIC DNA]</scope>
    <source>
        <strain evidence="3">CGMCC 4.7677</strain>
    </source>
</reference>
<comment type="caution">
    <text evidence="2">The sequence shown here is derived from an EMBL/GenBank/DDBJ whole genome shotgun (WGS) entry which is preliminary data.</text>
</comment>
<protein>
    <recommendedName>
        <fullName evidence="1">HD domain-containing protein</fullName>
    </recommendedName>
</protein>
<dbReference type="Pfam" id="PF01966">
    <property type="entry name" value="HD"/>
    <property type="match status" value="1"/>
</dbReference>
<dbReference type="RefSeq" id="WP_229874095.1">
    <property type="nucleotide sequence ID" value="NZ_BNAU01000001.1"/>
</dbReference>
<evidence type="ECO:0000313" key="2">
    <source>
        <dbReference type="EMBL" id="GHE79671.1"/>
    </source>
</evidence>
<name>A0ABQ3IGG6_9PSEU</name>
<dbReference type="Gene3D" id="1.10.3210.10">
    <property type="entry name" value="Hypothetical protein af1432"/>
    <property type="match status" value="1"/>
</dbReference>
<accession>A0ABQ3IGG6</accession>
<dbReference type="EMBL" id="BNAU01000001">
    <property type="protein sequence ID" value="GHE79671.1"/>
    <property type="molecule type" value="Genomic_DNA"/>
</dbReference>